<sequence>MGGRKDKHYSHYKALGAPSPAELARVAIPDRPVLKCFRCEKNKVNSNFSDKQLEGLRIHILENKKKGQHAITHQVNCRACTGQQVCELTCEKCDKTKSLDDFAKAQRSKGEKARCKKCMEAQLNDEPGDINGDTYRNAEEKRFDADWDDSVSSAGSSNFIVNYDSTGSSLTDLSNLSIGDRSSSSSTTGYETDATDASAGAETKYSGYNPAGTSQGKKPATSGSSANSGTWAAAASHNGMPEPNESWNFVSLKTNFGGNTPTVAGSSRYGGSNVEGSVRSARPATNSGGFAKVRAYKVPREPSPPSSSSSSSDEEEDDDPDYDI</sequence>
<feature type="compositionally biased region" description="Acidic residues" evidence="1">
    <location>
        <begin position="312"/>
        <end position="324"/>
    </location>
</feature>
<feature type="region of interest" description="Disordered" evidence="1">
    <location>
        <begin position="172"/>
        <end position="246"/>
    </location>
</feature>
<accession>A0A9P4SBH0</accession>
<protein>
    <recommendedName>
        <fullName evidence="2">Stc1 domain-containing protein</fullName>
    </recommendedName>
</protein>
<proteinExistence type="predicted"/>
<name>A0A9P4SBH0_9PEZI</name>
<keyword evidence="4" id="KW-1185">Reference proteome</keyword>
<dbReference type="EMBL" id="MU006094">
    <property type="protein sequence ID" value="KAF2839586.1"/>
    <property type="molecule type" value="Genomic_DNA"/>
</dbReference>
<reference evidence="3" key="1">
    <citation type="journal article" date="2020" name="Stud. Mycol.">
        <title>101 Dothideomycetes genomes: a test case for predicting lifestyles and emergence of pathogens.</title>
        <authorList>
            <person name="Haridas S."/>
            <person name="Albert R."/>
            <person name="Binder M."/>
            <person name="Bloem J."/>
            <person name="Labutti K."/>
            <person name="Salamov A."/>
            <person name="Andreopoulos B."/>
            <person name="Baker S."/>
            <person name="Barry K."/>
            <person name="Bills G."/>
            <person name="Bluhm B."/>
            <person name="Cannon C."/>
            <person name="Castanera R."/>
            <person name="Culley D."/>
            <person name="Daum C."/>
            <person name="Ezra D."/>
            <person name="Gonzalez J."/>
            <person name="Henrissat B."/>
            <person name="Kuo A."/>
            <person name="Liang C."/>
            <person name="Lipzen A."/>
            <person name="Lutzoni F."/>
            <person name="Magnuson J."/>
            <person name="Mondo S."/>
            <person name="Nolan M."/>
            <person name="Ohm R."/>
            <person name="Pangilinan J."/>
            <person name="Park H.-J."/>
            <person name="Ramirez L."/>
            <person name="Alfaro M."/>
            <person name="Sun H."/>
            <person name="Tritt A."/>
            <person name="Yoshinaga Y."/>
            <person name="Zwiers L.-H."/>
            <person name="Turgeon B."/>
            <person name="Goodwin S."/>
            <person name="Spatafora J."/>
            <person name="Crous P."/>
            <person name="Grigoriev I."/>
        </authorList>
    </citation>
    <scope>NUCLEOTIDE SEQUENCE</scope>
    <source>
        <strain evidence="3">CBS 101060</strain>
    </source>
</reference>
<dbReference type="AlphaFoldDB" id="A0A9P4SBH0"/>
<organism evidence="3 4">
    <name type="scientific">Patellaria atrata CBS 101060</name>
    <dbReference type="NCBI Taxonomy" id="1346257"/>
    <lineage>
        <taxon>Eukaryota</taxon>
        <taxon>Fungi</taxon>
        <taxon>Dikarya</taxon>
        <taxon>Ascomycota</taxon>
        <taxon>Pezizomycotina</taxon>
        <taxon>Dothideomycetes</taxon>
        <taxon>Dothideomycetes incertae sedis</taxon>
        <taxon>Patellariales</taxon>
        <taxon>Patellariaceae</taxon>
        <taxon>Patellaria</taxon>
    </lineage>
</organism>
<feature type="compositionally biased region" description="Polar residues" evidence="1">
    <location>
        <begin position="211"/>
        <end position="230"/>
    </location>
</feature>
<evidence type="ECO:0000256" key="1">
    <source>
        <dbReference type="SAM" id="MobiDB-lite"/>
    </source>
</evidence>
<dbReference type="Pfam" id="PF12898">
    <property type="entry name" value="Stc1"/>
    <property type="match status" value="1"/>
</dbReference>
<dbReference type="OrthoDB" id="3514033at2759"/>
<evidence type="ECO:0000313" key="4">
    <source>
        <dbReference type="Proteomes" id="UP000799429"/>
    </source>
</evidence>
<evidence type="ECO:0000259" key="2">
    <source>
        <dbReference type="Pfam" id="PF12898"/>
    </source>
</evidence>
<dbReference type="InterPro" id="IPR024630">
    <property type="entry name" value="Stc1"/>
</dbReference>
<gene>
    <name evidence="3" type="ORF">M501DRAFT_1015681</name>
</gene>
<dbReference type="Proteomes" id="UP000799429">
    <property type="component" value="Unassembled WGS sequence"/>
</dbReference>
<evidence type="ECO:0000313" key="3">
    <source>
        <dbReference type="EMBL" id="KAF2839586.1"/>
    </source>
</evidence>
<feature type="compositionally biased region" description="Polar residues" evidence="1">
    <location>
        <begin position="172"/>
        <end position="181"/>
    </location>
</feature>
<feature type="domain" description="Stc1" evidence="2">
    <location>
        <begin position="35"/>
        <end position="120"/>
    </location>
</feature>
<comment type="caution">
    <text evidence="3">The sequence shown here is derived from an EMBL/GenBank/DDBJ whole genome shotgun (WGS) entry which is preliminary data.</text>
</comment>
<feature type="region of interest" description="Disordered" evidence="1">
    <location>
        <begin position="262"/>
        <end position="324"/>
    </location>
</feature>